<reference evidence="2 3" key="1">
    <citation type="journal article" date="2021" name="Comput. Struct. Biotechnol. J.">
        <title>De novo genome assembly of the potent medicinal plant Rehmannia glutinosa using nanopore technology.</title>
        <authorList>
            <person name="Ma L."/>
            <person name="Dong C."/>
            <person name="Song C."/>
            <person name="Wang X."/>
            <person name="Zheng X."/>
            <person name="Niu Y."/>
            <person name="Chen S."/>
            <person name="Feng W."/>
        </authorList>
    </citation>
    <scope>NUCLEOTIDE SEQUENCE [LARGE SCALE GENOMIC DNA]</scope>
    <source>
        <strain evidence="2">DH-2019</strain>
    </source>
</reference>
<evidence type="ECO:0000313" key="3">
    <source>
        <dbReference type="Proteomes" id="UP001318860"/>
    </source>
</evidence>
<dbReference type="InterPro" id="IPR036397">
    <property type="entry name" value="RNaseH_sf"/>
</dbReference>
<dbReference type="SUPFAM" id="SSF53098">
    <property type="entry name" value="Ribonuclease H-like"/>
    <property type="match status" value="1"/>
</dbReference>
<dbReference type="PANTHER" id="PTHR47074">
    <property type="entry name" value="BNAC02G40300D PROTEIN"/>
    <property type="match status" value="1"/>
</dbReference>
<dbReference type="Gene3D" id="3.30.420.10">
    <property type="entry name" value="Ribonuclease H-like superfamily/Ribonuclease H"/>
    <property type="match status" value="1"/>
</dbReference>
<dbReference type="InterPro" id="IPR052929">
    <property type="entry name" value="RNase_H-like_EbsB-rel"/>
</dbReference>
<accession>A0ABR0VLY9</accession>
<feature type="domain" description="RNase H type-1" evidence="1">
    <location>
        <begin position="84"/>
        <end position="200"/>
    </location>
</feature>
<name>A0ABR0VLY9_REHGL</name>
<evidence type="ECO:0000313" key="2">
    <source>
        <dbReference type="EMBL" id="KAK6135176.1"/>
    </source>
</evidence>
<dbReference type="InterPro" id="IPR002156">
    <property type="entry name" value="RNaseH_domain"/>
</dbReference>
<dbReference type="EMBL" id="JABTTQ020001113">
    <property type="protein sequence ID" value="KAK6135176.1"/>
    <property type="molecule type" value="Genomic_DNA"/>
</dbReference>
<sequence length="205" mass="23084">MLNQPMEVSELTAIIAWKIWCARNRVCMEGEMFNIESTIKAAQTLFMEFLSCKQIDDTKGRKNTRVKWQNPRPGNLKLNTDCAKFNDGSVGYGFAVRDSQGDVLLAGTRRLNMEGSSTFIEGLALLYAMQKSLEAGFTDLWVECDSKELVDMLQQRTRPKIGTNIVAEDISKLAHIARVREFSFIRRSANSLADGLAHFAKKPAR</sequence>
<keyword evidence="3" id="KW-1185">Reference proteome</keyword>
<gene>
    <name evidence="2" type="ORF">DH2020_031072</name>
</gene>
<dbReference type="PANTHER" id="PTHR47074:SF11">
    <property type="entry name" value="REVERSE TRANSCRIPTASE-LIKE PROTEIN"/>
    <property type="match status" value="1"/>
</dbReference>
<protein>
    <recommendedName>
        <fullName evidence="1">RNase H type-1 domain-containing protein</fullName>
    </recommendedName>
</protein>
<comment type="caution">
    <text evidence="2">The sequence shown here is derived from an EMBL/GenBank/DDBJ whole genome shotgun (WGS) entry which is preliminary data.</text>
</comment>
<evidence type="ECO:0000259" key="1">
    <source>
        <dbReference type="Pfam" id="PF13456"/>
    </source>
</evidence>
<dbReference type="Pfam" id="PF13456">
    <property type="entry name" value="RVT_3"/>
    <property type="match status" value="1"/>
</dbReference>
<dbReference type="CDD" id="cd06222">
    <property type="entry name" value="RNase_H_like"/>
    <property type="match status" value="1"/>
</dbReference>
<dbReference type="Proteomes" id="UP001318860">
    <property type="component" value="Unassembled WGS sequence"/>
</dbReference>
<dbReference type="InterPro" id="IPR012337">
    <property type="entry name" value="RNaseH-like_sf"/>
</dbReference>
<proteinExistence type="predicted"/>
<dbReference type="InterPro" id="IPR044730">
    <property type="entry name" value="RNase_H-like_dom_plant"/>
</dbReference>
<organism evidence="2 3">
    <name type="scientific">Rehmannia glutinosa</name>
    <name type="common">Chinese foxglove</name>
    <dbReference type="NCBI Taxonomy" id="99300"/>
    <lineage>
        <taxon>Eukaryota</taxon>
        <taxon>Viridiplantae</taxon>
        <taxon>Streptophyta</taxon>
        <taxon>Embryophyta</taxon>
        <taxon>Tracheophyta</taxon>
        <taxon>Spermatophyta</taxon>
        <taxon>Magnoliopsida</taxon>
        <taxon>eudicotyledons</taxon>
        <taxon>Gunneridae</taxon>
        <taxon>Pentapetalae</taxon>
        <taxon>asterids</taxon>
        <taxon>lamiids</taxon>
        <taxon>Lamiales</taxon>
        <taxon>Orobanchaceae</taxon>
        <taxon>Rehmannieae</taxon>
        <taxon>Rehmannia</taxon>
    </lineage>
</organism>